<dbReference type="PANTHER" id="PTHR42470">
    <property type="entry name" value="VAST DOMAIN-CONTAINING PROTEIN"/>
    <property type="match status" value="1"/>
</dbReference>
<feature type="domain" description="DUF7924" evidence="2">
    <location>
        <begin position="239"/>
        <end position="332"/>
    </location>
</feature>
<evidence type="ECO:0000313" key="3">
    <source>
        <dbReference type="EMBL" id="KAK0506967.1"/>
    </source>
</evidence>
<feature type="region of interest" description="Disordered" evidence="1">
    <location>
        <begin position="41"/>
        <end position="105"/>
    </location>
</feature>
<dbReference type="EMBL" id="JAFEKC020000026">
    <property type="protein sequence ID" value="KAK0506967.1"/>
    <property type="molecule type" value="Genomic_DNA"/>
</dbReference>
<keyword evidence="4" id="KW-1185">Reference proteome</keyword>
<name>A0AA39UX70_9LECA</name>
<accession>A0AA39UX70</accession>
<gene>
    <name evidence="3" type="ORF">JMJ35_010667</name>
</gene>
<dbReference type="Pfam" id="PF25545">
    <property type="entry name" value="DUF7924"/>
    <property type="match status" value="1"/>
</dbReference>
<organism evidence="3 4">
    <name type="scientific">Cladonia borealis</name>
    <dbReference type="NCBI Taxonomy" id="184061"/>
    <lineage>
        <taxon>Eukaryota</taxon>
        <taxon>Fungi</taxon>
        <taxon>Dikarya</taxon>
        <taxon>Ascomycota</taxon>
        <taxon>Pezizomycotina</taxon>
        <taxon>Lecanoromycetes</taxon>
        <taxon>OSLEUM clade</taxon>
        <taxon>Lecanoromycetidae</taxon>
        <taxon>Lecanorales</taxon>
        <taxon>Lecanorineae</taxon>
        <taxon>Cladoniaceae</taxon>
        <taxon>Cladonia</taxon>
    </lineage>
</organism>
<dbReference type="Proteomes" id="UP001166286">
    <property type="component" value="Unassembled WGS sequence"/>
</dbReference>
<evidence type="ECO:0000259" key="2">
    <source>
        <dbReference type="Pfam" id="PF25545"/>
    </source>
</evidence>
<dbReference type="PANTHER" id="PTHR42470:SF1">
    <property type="entry name" value="VAST DOMAIN-CONTAINING PROTEIN"/>
    <property type="match status" value="1"/>
</dbReference>
<comment type="caution">
    <text evidence="3">The sequence shown here is derived from an EMBL/GenBank/DDBJ whole genome shotgun (WGS) entry which is preliminary data.</text>
</comment>
<feature type="compositionally biased region" description="Basic and acidic residues" evidence="1">
    <location>
        <begin position="79"/>
        <end position="95"/>
    </location>
</feature>
<dbReference type="InterPro" id="IPR057684">
    <property type="entry name" value="DUF7924"/>
</dbReference>
<evidence type="ECO:0000256" key="1">
    <source>
        <dbReference type="SAM" id="MobiDB-lite"/>
    </source>
</evidence>
<protein>
    <recommendedName>
        <fullName evidence="2">DUF7924 domain-containing protein</fullName>
    </recommendedName>
</protein>
<sequence length="470" mass="53333">MGKRYYNDTTGPLSPLNDAIVIHQVNELMLLLAYQVLPQSTPLDPQPNPTISTPPSRSPSPLSLSPPKYHASLIPTPADGDHAQESDSSDSHSECSEANSESSEPPWWTMTVSKVRSNLASKRFYYDDEDALERCGQEIKDRALEIMRQQRLSPTSKANAPSLKAAIKRYSSTTERTLVNNVWCILKQNPRNIIDEASPKDDDKAMAWVKRAWEMDFVDCVFESDLIKDSIPDTSYTGNETTDAIFKDLPRIEQPRPDVTYGLWKEDLSSSLCAIFDTYHCDLAKGIYLPFFIVEVKTQDVVAGEAENQCVRGGASVVNAVHQWNRVAAGKTHFEDMTAKQKTDERNEFAAAAEKARQDHDTLRCSADPNSFVFSLALSPPTATMHVHWREVREDGVENWHAHTVDTYPLRLDLEPYERLNMHMSNILDWGCTKRRMEIEEQAKVVGKRKWPTLNEEDVYFAPNKRQKLK</sequence>
<proteinExistence type="predicted"/>
<evidence type="ECO:0000313" key="4">
    <source>
        <dbReference type="Proteomes" id="UP001166286"/>
    </source>
</evidence>
<dbReference type="AlphaFoldDB" id="A0AA39UX70"/>
<feature type="compositionally biased region" description="Low complexity" evidence="1">
    <location>
        <begin position="49"/>
        <end position="67"/>
    </location>
</feature>
<reference evidence="3" key="1">
    <citation type="submission" date="2023-03" db="EMBL/GenBank/DDBJ databases">
        <title>Complete genome of Cladonia borealis.</title>
        <authorList>
            <person name="Park H."/>
        </authorList>
    </citation>
    <scope>NUCLEOTIDE SEQUENCE</scope>
    <source>
        <strain evidence="3">ANT050790</strain>
    </source>
</reference>